<feature type="transmembrane region" description="Helical" evidence="1">
    <location>
        <begin position="100"/>
        <end position="123"/>
    </location>
</feature>
<feature type="transmembrane region" description="Helical" evidence="1">
    <location>
        <begin position="59"/>
        <end position="80"/>
    </location>
</feature>
<evidence type="ECO:0000313" key="2">
    <source>
        <dbReference type="EMBL" id="SHD75992.1"/>
    </source>
</evidence>
<keyword evidence="1" id="KW-0812">Transmembrane</keyword>
<proteinExistence type="predicted"/>
<reference evidence="2 3" key="1">
    <citation type="submission" date="2016-11" db="EMBL/GenBank/DDBJ databases">
        <authorList>
            <person name="Manzoor S."/>
        </authorList>
    </citation>
    <scope>NUCLEOTIDE SEQUENCE [LARGE SCALE GENOMIC DNA]</scope>
    <source>
        <strain evidence="2">Clostridium ultunense strain Esp</strain>
    </source>
</reference>
<dbReference type="AlphaFoldDB" id="M1Z625"/>
<gene>
    <name evidence="2" type="ORF">CUESP1_0608</name>
</gene>
<evidence type="ECO:0000256" key="1">
    <source>
        <dbReference type="SAM" id="Phobius"/>
    </source>
</evidence>
<dbReference type="OrthoDB" id="1953790at2"/>
<dbReference type="EMBL" id="LT669839">
    <property type="protein sequence ID" value="SHD75992.1"/>
    <property type="molecule type" value="Genomic_DNA"/>
</dbReference>
<dbReference type="HOGENOM" id="CLU_1737409_0_0_9"/>
<dbReference type="Proteomes" id="UP000245423">
    <property type="component" value="Chromosome 1"/>
</dbReference>
<feature type="transmembrane region" description="Helical" evidence="1">
    <location>
        <begin position="7"/>
        <end position="23"/>
    </location>
</feature>
<feature type="transmembrane region" description="Helical" evidence="1">
    <location>
        <begin position="29"/>
        <end position="47"/>
    </location>
</feature>
<name>M1Z625_9FIRM</name>
<keyword evidence="1" id="KW-0472">Membrane</keyword>
<evidence type="ECO:0000313" key="3">
    <source>
        <dbReference type="Proteomes" id="UP000245423"/>
    </source>
</evidence>
<dbReference type="RefSeq" id="WP_005588608.1">
    <property type="nucleotide sequence ID" value="NZ_LT669839.1"/>
</dbReference>
<keyword evidence="1" id="KW-1133">Transmembrane helix</keyword>
<protein>
    <submittedName>
        <fullName evidence="2">Uncharacterized protein</fullName>
    </submittedName>
</protein>
<sequence length="150" mass="17096">MKLKEKITSMIILTTILWAIITVCGWKGQYILGMILGVLLMLVYMSIGAANQGVLNKKFFTYPLMVWAILWVLSFILSDYHGKLFTGTMPSFTILGFHPSFAWTVITYWIGGVLTLTLGFVLYKDLWLSDEDWNNFIKKIGQIDGKKEVS</sequence>
<keyword evidence="3" id="KW-1185">Reference proteome</keyword>
<accession>M1Z625</accession>
<organism evidence="2 3">
    <name type="scientific">[Clostridium] ultunense Esp</name>
    <dbReference type="NCBI Taxonomy" id="1288971"/>
    <lineage>
        <taxon>Bacteria</taxon>
        <taxon>Bacillati</taxon>
        <taxon>Bacillota</taxon>
        <taxon>Tissierellia</taxon>
        <taxon>Tissierellales</taxon>
        <taxon>Tepidimicrobiaceae</taxon>
        <taxon>Schnuerera</taxon>
    </lineage>
</organism>